<proteinExistence type="predicted"/>
<dbReference type="EMBL" id="GBXI01003724">
    <property type="protein sequence ID" value="JAD10568.1"/>
    <property type="molecule type" value="Transcribed_RNA"/>
</dbReference>
<dbReference type="PROSITE" id="PS51746">
    <property type="entry name" value="PPM_2"/>
    <property type="match status" value="1"/>
</dbReference>
<evidence type="ECO:0000259" key="2">
    <source>
        <dbReference type="PROSITE" id="PS51746"/>
    </source>
</evidence>
<evidence type="ECO:0000256" key="1">
    <source>
        <dbReference type="SAM" id="MobiDB-lite"/>
    </source>
</evidence>
<feature type="region of interest" description="Disordered" evidence="1">
    <location>
        <begin position="591"/>
        <end position="642"/>
    </location>
</feature>
<feature type="region of interest" description="Disordered" evidence="1">
    <location>
        <begin position="133"/>
        <end position="219"/>
    </location>
</feature>
<reference evidence="3" key="2">
    <citation type="journal article" date="2015" name="Gigascience">
        <title>Reconstructing a comprehensive transcriptome assembly of a white-pupal translocated strain of the pest fruit fly Bactrocera cucurbitae.</title>
        <authorList>
            <person name="Sim S.B."/>
            <person name="Calla B."/>
            <person name="Hall B."/>
            <person name="DeRego T."/>
            <person name="Geib S.M."/>
        </authorList>
    </citation>
    <scope>NUCLEOTIDE SEQUENCE</scope>
</reference>
<dbReference type="PANTHER" id="PTHR21586">
    <property type="entry name" value="TIPA"/>
    <property type="match status" value="1"/>
</dbReference>
<evidence type="ECO:0000313" key="4">
    <source>
        <dbReference type="EMBL" id="JAD10568.1"/>
    </source>
</evidence>
<dbReference type="Gene3D" id="3.60.40.10">
    <property type="entry name" value="PPM-type phosphatase domain"/>
    <property type="match status" value="1"/>
</dbReference>
<feature type="region of interest" description="Disordered" evidence="1">
    <location>
        <begin position="798"/>
        <end position="817"/>
    </location>
</feature>
<dbReference type="PANTHER" id="PTHR21586:SF0">
    <property type="entry name" value="PP2C-LIKE DOMAIN-CONTAINING PROTEIN CG9801"/>
    <property type="match status" value="1"/>
</dbReference>
<protein>
    <submittedName>
        <fullName evidence="3">PP2C-like domain-containing protein CG9801</fullName>
    </submittedName>
</protein>
<feature type="compositionally biased region" description="Polar residues" evidence="1">
    <location>
        <begin position="147"/>
        <end position="162"/>
    </location>
</feature>
<feature type="region of interest" description="Disordered" evidence="1">
    <location>
        <begin position="561"/>
        <end position="580"/>
    </location>
</feature>
<organism evidence="3">
    <name type="scientific">Zeugodacus cucurbitae</name>
    <name type="common">Melon fruit fly</name>
    <name type="synonym">Bactrocera cucurbitae</name>
    <dbReference type="NCBI Taxonomy" id="28588"/>
    <lineage>
        <taxon>Eukaryota</taxon>
        <taxon>Metazoa</taxon>
        <taxon>Ecdysozoa</taxon>
        <taxon>Arthropoda</taxon>
        <taxon>Hexapoda</taxon>
        <taxon>Insecta</taxon>
        <taxon>Pterygota</taxon>
        <taxon>Neoptera</taxon>
        <taxon>Endopterygota</taxon>
        <taxon>Diptera</taxon>
        <taxon>Brachycera</taxon>
        <taxon>Muscomorpha</taxon>
        <taxon>Tephritoidea</taxon>
        <taxon>Tephritidae</taxon>
        <taxon>Zeugodacus</taxon>
        <taxon>Zeugodacus</taxon>
    </lineage>
</organism>
<dbReference type="EMBL" id="GBXI01007906">
    <property type="protein sequence ID" value="JAD06386.1"/>
    <property type="molecule type" value="Transcribed_RNA"/>
</dbReference>
<dbReference type="InterPro" id="IPR001932">
    <property type="entry name" value="PPM-type_phosphatase-like_dom"/>
</dbReference>
<dbReference type="InterPro" id="IPR053287">
    <property type="entry name" value="PP2C-like_domain"/>
</dbReference>
<sequence length="834" mass="90584">MPSLRQKVTTYFRQLSFIAEPRDSPRGVRKTSDDDGNFIVKYLEGRMERQFVPGPQISNGQNPTDLPDLKIGVYSTGPTTITAACTGPDEGLTGIKRSKLHLSASYADDIDFIDTTQENDCFEVRKSITTNNRNQNKFNRYGGTPRKLSNSAITTNSDQNANKPAGMRSRKNSRTSIGNANKITSNTHSENIPSDVNTSKVCETTPKPTLTNADSKKTTENANKSTTIVVSLVSTKFTTNDAANDQNNKNILNSSLTDGITKTKALTTTADIKDSKENDTKNTSTEVGNTTKVVLDNTTERLLREAVSNQSEVTSCKEINNFMGDAIAGVSDWHMETDYAYGISVSLYENNMLTKEPMGSPIADCYGIVVRGDAAAMALADGVNWGDGARLAARSAVHGCLDYLDRAIFGLARECMATATTEVFVSLLRSLWEGHGCILEVGGSLSTLTIAVILPLADDGKYVVCACNVGDSLGYIYSKKYGVREFTQASHDITSMRDMRDALGALGPADGNKPELGNLTLSMTVIEKGDIVFLTSDGISDNFDPVVGKFAEAWTPDVKLMPSSSAQGQHHLAPKRQNKSASSIYARLHHGHHNQTRSETESLPTSPAIAPTRPPRTKKSPSPEVVNVSTAASAPSRPKYMRSHTVIEPRRLSTAGPTTGRQQHIAPTILPKIPKSISGLPLVTGPQRHALTLYRLEDLLSFGINGTFSPCTSARRLCHLLIDFARMITSARRKTLEQRELFYKLATGPDGIKREVELNRMQHRAARKRVVDSSAFSALPGKLDHATVVAYTVGIGRNSSTHEDDSSKSEQMNASTSTAAAALLQSKNFNETNF</sequence>
<reference evidence="3" key="1">
    <citation type="submission" date="2014-11" db="EMBL/GenBank/DDBJ databases">
        <authorList>
            <person name="Geib S."/>
        </authorList>
    </citation>
    <scope>NUCLEOTIDE SEQUENCE</scope>
</reference>
<feature type="domain" description="PPM-type phosphatase" evidence="2">
    <location>
        <begin position="344"/>
        <end position="588"/>
    </location>
</feature>
<evidence type="ECO:0000313" key="3">
    <source>
        <dbReference type="EMBL" id="JAD06386.1"/>
    </source>
</evidence>
<accession>A0A0A1X685</accession>
<dbReference type="AlphaFoldDB" id="A0A0A1X685"/>
<dbReference type="InterPro" id="IPR036457">
    <property type="entry name" value="PPM-type-like_dom_sf"/>
</dbReference>
<feature type="compositionally biased region" description="Polar residues" evidence="1">
    <location>
        <begin position="174"/>
        <end position="213"/>
    </location>
</feature>
<dbReference type="SUPFAM" id="SSF81606">
    <property type="entry name" value="PP2C-like"/>
    <property type="match status" value="1"/>
</dbReference>
<name>A0A0A1X685_ZEUCU</name>
<gene>
    <name evidence="3" type="primary">CG9801_0</name>
    <name evidence="4" type="synonym">CG9801_1</name>
    <name evidence="3" type="ORF">g.44494</name>
    <name evidence="4" type="ORF">g.44495</name>
</gene>